<proteinExistence type="predicted"/>
<accession>A0A1D1UYI5</accession>
<reference evidence="1 2" key="1">
    <citation type="journal article" date="2016" name="Nat. Commun.">
        <title>Extremotolerant tardigrade genome and improved radiotolerance of human cultured cells by tardigrade-unique protein.</title>
        <authorList>
            <person name="Hashimoto T."/>
            <person name="Horikawa D.D."/>
            <person name="Saito Y."/>
            <person name="Kuwahara H."/>
            <person name="Kozuka-Hata H."/>
            <person name="Shin-I T."/>
            <person name="Minakuchi Y."/>
            <person name="Ohishi K."/>
            <person name="Motoyama A."/>
            <person name="Aizu T."/>
            <person name="Enomoto A."/>
            <person name="Kondo K."/>
            <person name="Tanaka S."/>
            <person name="Hara Y."/>
            <person name="Koshikawa S."/>
            <person name="Sagara H."/>
            <person name="Miura T."/>
            <person name="Yokobori S."/>
            <person name="Miyagawa K."/>
            <person name="Suzuki Y."/>
            <person name="Kubo T."/>
            <person name="Oyama M."/>
            <person name="Kohara Y."/>
            <person name="Fujiyama A."/>
            <person name="Arakawa K."/>
            <person name="Katayama T."/>
            <person name="Toyoda A."/>
            <person name="Kunieda T."/>
        </authorList>
    </citation>
    <scope>NUCLEOTIDE SEQUENCE [LARGE SCALE GENOMIC DNA]</scope>
    <source>
        <strain evidence="1 2">YOKOZUNA-1</strain>
    </source>
</reference>
<organism evidence="1 2">
    <name type="scientific">Ramazzottius varieornatus</name>
    <name type="common">Water bear</name>
    <name type="synonym">Tardigrade</name>
    <dbReference type="NCBI Taxonomy" id="947166"/>
    <lineage>
        <taxon>Eukaryota</taxon>
        <taxon>Metazoa</taxon>
        <taxon>Ecdysozoa</taxon>
        <taxon>Tardigrada</taxon>
        <taxon>Eutardigrada</taxon>
        <taxon>Parachela</taxon>
        <taxon>Hypsibioidea</taxon>
        <taxon>Ramazzottiidae</taxon>
        <taxon>Ramazzottius</taxon>
    </lineage>
</organism>
<dbReference type="Proteomes" id="UP000186922">
    <property type="component" value="Unassembled WGS sequence"/>
</dbReference>
<dbReference type="EMBL" id="BDGG01000002">
    <property type="protein sequence ID" value="GAU93455.1"/>
    <property type="molecule type" value="Genomic_DNA"/>
</dbReference>
<protein>
    <submittedName>
        <fullName evidence="1">Uncharacterized protein</fullName>
    </submittedName>
</protein>
<evidence type="ECO:0000313" key="2">
    <source>
        <dbReference type="Proteomes" id="UP000186922"/>
    </source>
</evidence>
<keyword evidence="2" id="KW-1185">Reference proteome</keyword>
<comment type="caution">
    <text evidence="1">The sequence shown here is derived from an EMBL/GenBank/DDBJ whole genome shotgun (WGS) entry which is preliminary data.</text>
</comment>
<evidence type="ECO:0000313" key="1">
    <source>
        <dbReference type="EMBL" id="GAU93455.1"/>
    </source>
</evidence>
<dbReference type="AlphaFoldDB" id="A0A1D1UYI5"/>
<sequence length="127" mass="15137">MWPRSCSWTAWKMSTSFWPRLSTNESSKHSCWPIREPWCPKRTSTSTRRRTPLWLSTNASSSAWTPTTKASRQCASRPSRIMAISRRLKNEENESSRKQSWLKRSPMRMTTFIREYVLYFDVVEIIR</sequence>
<name>A0A1D1UYI5_RAMVA</name>
<gene>
    <name evidence="1" type="primary">RvY_05392-1</name>
    <name evidence="1" type="synonym">RvY_05392.1</name>
    <name evidence="1" type="ORF">RvY_05392</name>
</gene>